<dbReference type="SUPFAM" id="SSF55874">
    <property type="entry name" value="ATPase domain of HSP90 chaperone/DNA topoisomerase II/histidine kinase"/>
    <property type="match status" value="1"/>
</dbReference>
<proteinExistence type="predicted"/>
<evidence type="ECO:0000259" key="2">
    <source>
        <dbReference type="Pfam" id="PF13581"/>
    </source>
</evidence>
<evidence type="ECO:0000313" key="3">
    <source>
        <dbReference type="EMBL" id="HER96170.1"/>
    </source>
</evidence>
<gene>
    <name evidence="3" type="ORF">ENO59_06595</name>
</gene>
<feature type="domain" description="Histidine kinase/HSP90-like ATPase" evidence="2">
    <location>
        <begin position="7"/>
        <end position="132"/>
    </location>
</feature>
<sequence length="136" mass="15506">MQLQWHIPSDLKAMACILETLEQAAYRWTNDAALVNRLVLAASEAITNAMRHGNRMDPTKQVHIVLDALDPHVLELCVEDEGEGFDRSRVPSYNPEDKEMLLQPGGRGLFLMEKLADQVIYEASGRRVRMRFRRTG</sequence>
<dbReference type="InterPro" id="IPR003594">
    <property type="entry name" value="HATPase_dom"/>
</dbReference>
<dbReference type="GO" id="GO:0004674">
    <property type="term" value="F:protein serine/threonine kinase activity"/>
    <property type="evidence" value="ECO:0007669"/>
    <property type="project" value="UniProtKB-KW"/>
</dbReference>
<keyword evidence="3" id="KW-0547">Nucleotide-binding</keyword>
<protein>
    <submittedName>
        <fullName evidence="3">ATP-binding protein</fullName>
    </submittedName>
</protein>
<dbReference type="Pfam" id="PF13581">
    <property type="entry name" value="HATPase_c_2"/>
    <property type="match status" value="1"/>
</dbReference>
<dbReference type="PANTHER" id="PTHR35526">
    <property type="entry name" value="ANTI-SIGMA-F FACTOR RSBW-RELATED"/>
    <property type="match status" value="1"/>
</dbReference>
<comment type="caution">
    <text evidence="3">The sequence shown here is derived from an EMBL/GenBank/DDBJ whole genome shotgun (WGS) entry which is preliminary data.</text>
</comment>
<name>A0A7V2F7B0_RHOMR</name>
<dbReference type="CDD" id="cd16936">
    <property type="entry name" value="HATPase_RsbW-like"/>
    <property type="match status" value="1"/>
</dbReference>
<dbReference type="InterPro" id="IPR036890">
    <property type="entry name" value="HATPase_C_sf"/>
</dbReference>
<dbReference type="Gene3D" id="3.30.565.10">
    <property type="entry name" value="Histidine kinase-like ATPase, C-terminal domain"/>
    <property type="match status" value="1"/>
</dbReference>
<dbReference type="GO" id="GO:0005524">
    <property type="term" value="F:ATP binding"/>
    <property type="evidence" value="ECO:0007669"/>
    <property type="project" value="UniProtKB-KW"/>
</dbReference>
<organism evidence="3">
    <name type="scientific">Rhodothermus marinus</name>
    <name type="common">Rhodothermus obamensis</name>
    <dbReference type="NCBI Taxonomy" id="29549"/>
    <lineage>
        <taxon>Bacteria</taxon>
        <taxon>Pseudomonadati</taxon>
        <taxon>Rhodothermota</taxon>
        <taxon>Rhodothermia</taxon>
        <taxon>Rhodothermales</taxon>
        <taxon>Rhodothermaceae</taxon>
        <taxon>Rhodothermus</taxon>
    </lineage>
</organism>
<keyword evidence="1" id="KW-0418">Kinase</keyword>
<dbReference type="InterPro" id="IPR050267">
    <property type="entry name" value="Anti-sigma-factor_SerPK"/>
</dbReference>
<dbReference type="PANTHER" id="PTHR35526:SF3">
    <property type="entry name" value="ANTI-SIGMA-F FACTOR RSBW"/>
    <property type="match status" value="1"/>
</dbReference>
<keyword evidence="1" id="KW-0723">Serine/threonine-protein kinase</keyword>
<accession>A0A7V2F7B0</accession>
<evidence type="ECO:0000256" key="1">
    <source>
        <dbReference type="ARBA" id="ARBA00022527"/>
    </source>
</evidence>
<reference evidence="3" key="1">
    <citation type="journal article" date="2020" name="mSystems">
        <title>Genome- and Community-Level Interaction Insights into Carbon Utilization and Element Cycling Functions of Hydrothermarchaeota in Hydrothermal Sediment.</title>
        <authorList>
            <person name="Zhou Z."/>
            <person name="Liu Y."/>
            <person name="Xu W."/>
            <person name="Pan J."/>
            <person name="Luo Z.H."/>
            <person name="Li M."/>
        </authorList>
    </citation>
    <scope>NUCLEOTIDE SEQUENCE [LARGE SCALE GENOMIC DNA]</scope>
    <source>
        <strain evidence="3">SpSt-143</strain>
    </source>
</reference>
<dbReference type="AlphaFoldDB" id="A0A7V2F7B0"/>
<keyword evidence="1" id="KW-0808">Transferase</keyword>
<keyword evidence="3" id="KW-0067">ATP-binding</keyword>
<dbReference type="EMBL" id="DSGB01000005">
    <property type="protein sequence ID" value="HER96170.1"/>
    <property type="molecule type" value="Genomic_DNA"/>
</dbReference>